<proteinExistence type="inferred from homology"/>
<dbReference type="InterPro" id="IPR008181">
    <property type="entry name" value="dUTPase"/>
</dbReference>
<dbReference type="PANTHER" id="PTHR11241">
    <property type="entry name" value="DEOXYURIDINE 5'-TRIPHOSPHATE NUCLEOTIDOHYDROLASE"/>
    <property type="match status" value="1"/>
</dbReference>
<dbReference type="SUPFAM" id="SSF51283">
    <property type="entry name" value="dUTPase-like"/>
    <property type="match status" value="1"/>
</dbReference>
<dbReference type="FunFam" id="2.70.40.10:FF:000004">
    <property type="entry name" value="Deoxyuridine triphosphatase"/>
    <property type="match status" value="1"/>
</dbReference>
<dbReference type="GO" id="GO:0000287">
    <property type="term" value="F:magnesium ion binding"/>
    <property type="evidence" value="ECO:0007669"/>
    <property type="project" value="UniProtKB-UniRule"/>
</dbReference>
<dbReference type="GO" id="GO:0004170">
    <property type="term" value="F:dUTP diphosphatase activity"/>
    <property type="evidence" value="ECO:0007669"/>
    <property type="project" value="UniProtKB-UniRule"/>
</dbReference>
<dbReference type="InterPro" id="IPR033704">
    <property type="entry name" value="dUTPase_trimeric"/>
</dbReference>
<dbReference type="NCBIfam" id="NF001862">
    <property type="entry name" value="PRK00601.1"/>
    <property type="match status" value="1"/>
</dbReference>
<keyword evidence="4 8" id="KW-0378">Hydrolase</keyword>
<dbReference type="NCBIfam" id="TIGR00576">
    <property type="entry name" value="dut"/>
    <property type="match status" value="1"/>
</dbReference>
<protein>
    <recommendedName>
        <fullName evidence="8">Deoxyuridine 5'-triphosphate nucleotidohydrolase</fullName>
        <shortName evidence="8">dUTPase</shortName>
        <ecNumber evidence="8">3.6.1.23</ecNumber>
    </recommendedName>
    <alternativeName>
        <fullName evidence="8">dUTP pyrophosphatase</fullName>
    </alternativeName>
</protein>
<dbReference type="AlphaFoldDB" id="A0A7S3PX71"/>
<evidence type="ECO:0000256" key="3">
    <source>
        <dbReference type="ARBA" id="ARBA00006581"/>
    </source>
</evidence>
<dbReference type="GO" id="GO:0006226">
    <property type="term" value="P:dUMP biosynthetic process"/>
    <property type="evidence" value="ECO:0007669"/>
    <property type="project" value="UniProtKB-UniRule"/>
</dbReference>
<feature type="domain" description="dUTPase-like" evidence="9">
    <location>
        <begin position="19"/>
        <end position="147"/>
    </location>
</feature>
<dbReference type="EC" id="3.6.1.23" evidence="8"/>
<evidence type="ECO:0000256" key="6">
    <source>
        <dbReference type="ARBA" id="ARBA00023080"/>
    </source>
</evidence>
<dbReference type="InterPro" id="IPR036157">
    <property type="entry name" value="dUTPase-like_sf"/>
</dbReference>
<gene>
    <name evidence="10" type="ORF">CDEB00056_LOCUS3065</name>
</gene>
<evidence type="ECO:0000256" key="2">
    <source>
        <dbReference type="ARBA" id="ARBA00005142"/>
    </source>
</evidence>
<comment type="function">
    <text evidence="8">Involved in nucleotide metabolism via production of dUMP, the immediate precursor of thymidine nucleotides, and decreases the intracellular concentration of dUTP so that uracil cannot be incorporated into DNA.</text>
</comment>
<organism evidence="10">
    <name type="scientific">Chaetoceros debilis</name>
    <dbReference type="NCBI Taxonomy" id="122233"/>
    <lineage>
        <taxon>Eukaryota</taxon>
        <taxon>Sar</taxon>
        <taxon>Stramenopiles</taxon>
        <taxon>Ochrophyta</taxon>
        <taxon>Bacillariophyta</taxon>
        <taxon>Coscinodiscophyceae</taxon>
        <taxon>Chaetocerotophycidae</taxon>
        <taxon>Chaetocerotales</taxon>
        <taxon>Chaetocerotaceae</taxon>
        <taxon>Chaetoceros</taxon>
    </lineage>
</organism>
<dbReference type="InterPro" id="IPR029054">
    <property type="entry name" value="dUTPase-like"/>
</dbReference>
<evidence type="ECO:0000259" key="9">
    <source>
        <dbReference type="Pfam" id="PF00692"/>
    </source>
</evidence>
<comment type="similarity">
    <text evidence="3 8">Belongs to the dUTPase family.</text>
</comment>
<evidence type="ECO:0000256" key="7">
    <source>
        <dbReference type="ARBA" id="ARBA00047686"/>
    </source>
</evidence>
<name>A0A7S3PX71_9STRA</name>
<comment type="catalytic activity">
    <reaction evidence="7 8">
        <text>dUTP + H2O = dUMP + diphosphate + H(+)</text>
        <dbReference type="Rhea" id="RHEA:10248"/>
        <dbReference type="ChEBI" id="CHEBI:15377"/>
        <dbReference type="ChEBI" id="CHEBI:15378"/>
        <dbReference type="ChEBI" id="CHEBI:33019"/>
        <dbReference type="ChEBI" id="CHEBI:61555"/>
        <dbReference type="ChEBI" id="CHEBI:246422"/>
        <dbReference type="EC" id="3.6.1.23"/>
    </reaction>
</comment>
<dbReference type="PANTHER" id="PTHR11241:SF0">
    <property type="entry name" value="DEOXYURIDINE 5'-TRIPHOSPHATE NUCLEOTIDOHYDROLASE"/>
    <property type="match status" value="1"/>
</dbReference>
<accession>A0A7S3PX71</accession>
<sequence length="152" mass="15760">MIATSTITPILQVKCLSENAVVPSRGSPLSAGYDLSSAEQTVIKAGGKGIVKTDLSIACPEGTYGRIAPRSGLAVKKFIDVGAGVVDADYRGAVGVVLFNFGDKDFVVKKGDRVAQLVLEKISMVDAVEVEELSDTKRGTGGFGSTGVNNSH</sequence>
<evidence type="ECO:0000313" key="10">
    <source>
        <dbReference type="EMBL" id="CAE0458224.1"/>
    </source>
</evidence>
<dbReference type="EMBL" id="HBIO01004478">
    <property type="protein sequence ID" value="CAE0458224.1"/>
    <property type="molecule type" value="Transcribed_RNA"/>
</dbReference>
<dbReference type="UniPathway" id="UPA00610">
    <property type="reaction ID" value="UER00666"/>
</dbReference>
<keyword evidence="5 8" id="KW-0460">Magnesium</keyword>
<evidence type="ECO:0000256" key="4">
    <source>
        <dbReference type="ARBA" id="ARBA00022801"/>
    </source>
</evidence>
<dbReference type="CDD" id="cd07557">
    <property type="entry name" value="trimeric_dUTPase"/>
    <property type="match status" value="1"/>
</dbReference>
<evidence type="ECO:0000256" key="8">
    <source>
        <dbReference type="RuleBase" id="RU367024"/>
    </source>
</evidence>
<keyword evidence="8" id="KW-0479">Metal-binding</keyword>
<evidence type="ECO:0000256" key="1">
    <source>
        <dbReference type="ARBA" id="ARBA00001946"/>
    </source>
</evidence>
<dbReference type="Gene3D" id="2.70.40.10">
    <property type="match status" value="1"/>
</dbReference>
<evidence type="ECO:0000256" key="5">
    <source>
        <dbReference type="ARBA" id="ARBA00022842"/>
    </source>
</evidence>
<dbReference type="Pfam" id="PF00692">
    <property type="entry name" value="dUTPase"/>
    <property type="match status" value="1"/>
</dbReference>
<keyword evidence="6 8" id="KW-0546">Nucleotide metabolism</keyword>
<dbReference type="GO" id="GO:0046081">
    <property type="term" value="P:dUTP catabolic process"/>
    <property type="evidence" value="ECO:0007669"/>
    <property type="project" value="UniProtKB-UniRule"/>
</dbReference>
<reference evidence="10" key="1">
    <citation type="submission" date="2021-01" db="EMBL/GenBank/DDBJ databases">
        <authorList>
            <person name="Corre E."/>
            <person name="Pelletier E."/>
            <person name="Niang G."/>
            <person name="Scheremetjew M."/>
            <person name="Finn R."/>
            <person name="Kale V."/>
            <person name="Holt S."/>
            <person name="Cochrane G."/>
            <person name="Meng A."/>
            <person name="Brown T."/>
            <person name="Cohen L."/>
        </authorList>
    </citation>
    <scope>NUCLEOTIDE SEQUENCE</scope>
    <source>
        <strain evidence="10">MM31A-1</strain>
    </source>
</reference>
<comment type="pathway">
    <text evidence="2 8">Pyrimidine metabolism; dUMP biosynthesis; dUMP from dCTP (dUTP route): step 2/2.</text>
</comment>
<comment type="cofactor">
    <cofactor evidence="1 8">
        <name>Mg(2+)</name>
        <dbReference type="ChEBI" id="CHEBI:18420"/>
    </cofactor>
</comment>